<evidence type="ECO:0000313" key="1">
    <source>
        <dbReference type="EMBL" id="KAI0054024.1"/>
    </source>
</evidence>
<dbReference type="Proteomes" id="UP000814033">
    <property type="component" value="Unassembled WGS sequence"/>
</dbReference>
<name>A0ACB8SBP5_9AGAM</name>
<accession>A0ACB8SBP5</accession>
<comment type="caution">
    <text evidence="1">The sequence shown here is derived from an EMBL/GenBank/DDBJ whole genome shotgun (WGS) entry which is preliminary data.</text>
</comment>
<proteinExistence type="predicted"/>
<reference evidence="1" key="1">
    <citation type="submission" date="2021-02" db="EMBL/GenBank/DDBJ databases">
        <authorList>
            <consortium name="DOE Joint Genome Institute"/>
            <person name="Ahrendt S."/>
            <person name="Looney B.P."/>
            <person name="Miyauchi S."/>
            <person name="Morin E."/>
            <person name="Drula E."/>
            <person name="Courty P.E."/>
            <person name="Chicoki N."/>
            <person name="Fauchery L."/>
            <person name="Kohler A."/>
            <person name="Kuo A."/>
            <person name="Labutti K."/>
            <person name="Pangilinan J."/>
            <person name="Lipzen A."/>
            <person name="Riley R."/>
            <person name="Andreopoulos W."/>
            <person name="He G."/>
            <person name="Johnson J."/>
            <person name="Barry K.W."/>
            <person name="Grigoriev I.V."/>
            <person name="Nagy L."/>
            <person name="Hibbett D."/>
            <person name="Henrissat B."/>
            <person name="Matheny P.B."/>
            <person name="Labbe J."/>
            <person name="Martin F."/>
        </authorList>
    </citation>
    <scope>NUCLEOTIDE SEQUENCE</scope>
    <source>
        <strain evidence="1">FP105234-sp</strain>
    </source>
</reference>
<protein>
    <submittedName>
        <fullName evidence="1">mRNA capping enzyme</fullName>
    </submittedName>
</protein>
<dbReference type="EMBL" id="MU275838">
    <property type="protein sequence ID" value="KAI0054024.1"/>
    <property type="molecule type" value="Genomic_DNA"/>
</dbReference>
<sequence>MPKIPDLPGDVVPRGSEQEGWLRSQVAALCMLSHDRFPGSQPVSFGVKDLERLEKSDYWVCEKSDGVRILFVVLTNLDTNEQLVCIVDRHNSYRILPGMYFPHYENPSMPLRSTIIDAELVIDVDPQTRQETVRMLCFDCLVADNQNVMARTLDKRYYRLKEWFHKPFARMLRDHPHMASAQPFDIQVKEVNLSYHLDKVFAIDIPALQHGNDGLIYTPVATPYVPGTDKNMQWKPPSENSIDFKLVLRFPPLRQQPDQPDLHAKPVFALHVWLGGEGAKANYEPFDVMHVEDPEWESLKASGEQIDDRIVEVHWDPVGEHWRMMRFRDDKPHGNHRSVVDNIIQSIADGVEKDALLARSTAIKNSWKARHGQPAQAPPAAPTGLAAAPPPPYSNPNPYAPPPAAKPLPPSAAAVVHLGYGPMAPSPWSKVSGPTIVAGMKR</sequence>
<organism evidence="1 2">
    <name type="scientific">Auriscalpium vulgare</name>
    <dbReference type="NCBI Taxonomy" id="40419"/>
    <lineage>
        <taxon>Eukaryota</taxon>
        <taxon>Fungi</taxon>
        <taxon>Dikarya</taxon>
        <taxon>Basidiomycota</taxon>
        <taxon>Agaricomycotina</taxon>
        <taxon>Agaricomycetes</taxon>
        <taxon>Russulales</taxon>
        <taxon>Auriscalpiaceae</taxon>
        <taxon>Auriscalpium</taxon>
    </lineage>
</organism>
<evidence type="ECO:0000313" key="2">
    <source>
        <dbReference type="Proteomes" id="UP000814033"/>
    </source>
</evidence>
<gene>
    <name evidence="1" type="ORF">FA95DRAFT_1480441</name>
</gene>
<reference evidence="1" key="2">
    <citation type="journal article" date="2022" name="New Phytol.">
        <title>Evolutionary transition to the ectomycorrhizal habit in the genomes of a hyperdiverse lineage of mushroom-forming fungi.</title>
        <authorList>
            <person name="Looney B."/>
            <person name="Miyauchi S."/>
            <person name="Morin E."/>
            <person name="Drula E."/>
            <person name="Courty P.E."/>
            <person name="Kohler A."/>
            <person name="Kuo A."/>
            <person name="LaButti K."/>
            <person name="Pangilinan J."/>
            <person name="Lipzen A."/>
            <person name="Riley R."/>
            <person name="Andreopoulos W."/>
            <person name="He G."/>
            <person name="Johnson J."/>
            <person name="Nolan M."/>
            <person name="Tritt A."/>
            <person name="Barry K.W."/>
            <person name="Grigoriev I.V."/>
            <person name="Nagy L.G."/>
            <person name="Hibbett D."/>
            <person name="Henrissat B."/>
            <person name="Matheny P.B."/>
            <person name="Labbe J."/>
            <person name="Martin F.M."/>
        </authorList>
    </citation>
    <scope>NUCLEOTIDE SEQUENCE</scope>
    <source>
        <strain evidence="1">FP105234-sp</strain>
    </source>
</reference>
<keyword evidence="2" id="KW-1185">Reference proteome</keyword>